<dbReference type="OrthoDB" id="6910977at2759"/>
<protein>
    <recommendedName>
        <fullName evidence="5">C2H2 type master regulator of conidiophore development brlA</fullName>
    </recommendedName>
</protein>
<feature type="region of interest" description="Disordered" evidence="7">
    <location>
        <begin position="223"/>
        <end position="271"/>
    </location>
</feature>
<dbReference type="Pfam" id="PF00096">
    <property type="entry name" value="zf-C2H2"/>
    <property type="match status" value="3"/>
</dbReference>
<dbReference type="EMBL" id="PDLN01000005">
    <property type="protein sequence ID" value="RDW85722.1"/>
    <property type="molecule type" value="Genomic_DNA"/>
</dbReference>
<sequence>MELTPHSTHSPNSPYHYPSDSQPVYEYPSPAQSDSRHNSTESLQGLALYSCQMSSSSSTADGSSVPHLASSAPTNWPTVALQHRGTTPNLSTRLPHPTEYSAYGPVPVSSSYSHDIYAASTAEVSVISTSPLPSSNVSQRSSFSSAPASEIYTQAGSISSHTPRIKMEDYNDYVAANESMPYGSPQAPFNLLPSSNTFPGHLEANYYPEQSSLNWPKVEYTNPTELQPYSSQGGYGGTRSGSENPSASDGGQPRRASSMLARTRQPRKLTTKEDANFQCQVKGCGKLFGRSYNYKAHMETHDASREYPFPCTVKDCNKKFVRKTDLQRHHQSVHMKQRNHRCDYCSRYFARKDTLRRHMEDGCSKRFDIETVDFRPRAYSNGEAIPMKTSFRPGEGESHARISPYGSRYTSPPASNTHNGSYEAPLTSAPPGQYYVASSRSHYAQADASSQDPIWNS</sequence>
<proteinExistence type="predicted"/>
<reference evidence="9 10" key="1">
    <citation type="journal article" date="2018" name="IMA Fungus">
        <title>IMA Genome-F 9: Draft genome sequence of Annulohypoxylon stygium, Aspergillus mulundensis, Berkeleyomyces basicola (syn. Thielaviopsis basicola), Ceratocystis smalleyi, two Cercospora beticola strains, Coleophoma cylindrospora, Fusarium fracticaudum, Phialophora cf. hyalina, and Morchella septimelata.</title>
        <authorList>
            <person name="Wingfield B.D."/>
            <person name="Bills G.F."/>
            <person name="Dong Y."/>
            <person name="Huang W."/>
            <person name="Nel W.J."/>
            <person name="Swalarsk-Parry B.S."/>
            <person name="Vaghefi N."/>
            <person name="Wilken P.M."/>
            <person name="An Z."/>
            <person name="de Beer Z.W."/>
            <person name="De Vos L."/>
            <person name="Chen L."/>
            <person name="Duong T.A."/>
            <person name="Gao Y."/>
            <person name="Hammerbacher A."/>
            <person name="Kikkert J.R."/>
            <person name="Li Y."/>
            <person name="Li H."/>
            <person name="Li K."/>
            <person name="Li Q."/>
            <person name="Liu X."/>
            <person name="Ma X."/>
            <person name="Naidoo K."/>
            <person name="Pethybridge S.J."/>
            <person name="Sun J."/>
            <person name="Steenkamp E.T."/>
            <person name="van der Nest M.A."/>
            <person name="van Wyk S."/>
            <person name="Wingfield M.J."/>
            <person name="Xiong C."/>
            <person name="Yue Q."/>
            <person name="Zhang X."/>
        </authorList>
    </citation>
    <scope>NUCLEOTIDE SEQUENCE [LARGE SCALE GENOMIC DNA]</scope>
    <source>
        <strain evidence="9 10">BP5796</strain>
    </source>
</reference>
<accession>A0A3D8SHH5</accession>
<evidence type="ECO:0000256" key="6">
    <source>
        <dbReference type="PROSITE-ProRule" id="PRU00042"/>
    </source>
</evidence>
<dbReference type="AlphaFoldDB" id="A0A3D8SHH5"/>
<dbReference type="PROSITE" id="PS50157">
    <property type="entry name" value="ZINC_FINGER_C2H2_2"/>
    <property type="match status" value="3"/>
</dbReference>
<keyword evidence="2" id="KW-0677">Repeat</keyword>
<feature type="region of interest" description="Disordered" evidence="7">
    <location>
        <begin position="1"/>
        <end position="44"/>
    </location>
</feature>
<feature type="compositionally biased region" description="Polar residues" evidence="7">
    <location>
        <begin position="408"/>
        <end position="420"/>
    </location>
</feature>
<dbReference type="InterPro" id="IPR013087">
    <property type="entry name" value="Znf_C2H2_type"/>
</dbReference>
<evidence type="ECO:0000259" key="8">
    <source>
        <dbReference type="PROSITE" id="PS50157"/>
    </source>
</evidence>
<dbReference type="PANTHER" id="PTHR14003:SF19">
    <property type="entry name" value="YY2 TRANSCRIPTION FACTOR"/>
    <property type="match status" value="1"/>
</dbReference>
<evidence type="ECO:0000256" key="1">
    <source>
        <dbReference type="ARBA" id="ARBA00022723"/>
    </source>
</evidence>
<dbReference type="GO" id="GO:0008270">
    <property type="term" value="F:zinc ion binding"/>
    <property type="evidence" value="ECO:0007669"/>
    <property type="project" value="UniProtKB-KW"/>
</dbReference>
<feature type="compositionally biased region" description="Polar residues" evidence="7">
    <location>
        <begin position="1"/>
        <end position="13"/>
    </location>
</feature>
<organism evidence="9 10">
    <name type="scientific">Coleophoma crateriformis</name>
    <dbReference type="NCBI Taxonomy" id="565419"/>
    <lineage>
        <taxon>Eukaryota</taxon>
        <taxon>Fungi</taxon>
        <taxon>Dikarya</taxon>
        <taxon>Ascomycota</taxon>
        <taxon>Pezizomycotina</taxon>
        <taxon>Leotiomycetes</taxon>
        <taxon>Helotiales</taxon>
        <taxon>Dermateaceae</taxon>
        <taxon>Coleophoma</taxon>
    </lineage>
</organism>
<evidence type="ECO:0000256" key="2">
    <source>
        <dbReference type="ARBA" id="ARBA00022737"/>
    </source>
</evidence>
<keyword evidence="1" id="KW-0479">Metal-binding</keyword>
<evidence type="ECO:0000256" key="7">
    <source>
        <dbReference type="SAM" id="MobiDB-lite"/>
    </source>
</evidence>
<dbReference type="InterPro" id="IPR036236">
    <property type="entry name" value="Znf_C2H2_sf"/>
</dbReference>
<dbReference type="GO" id="GO:0000785">
    <property type="term" value="C:chromatin"/>
    <property type="evidence" value="ECO:0007669"/>
    <property type="project" value="TreeGrafter"/>
</dbReference>
<dbReference type="GO" id="GO:0000981">
    <property type="term" value="F:DNA-binding transcription factor activity, RNA polymerase II-specific"/>
    <property type="evidence" value="ECO:0007669"/>
    <property type="project" value="TreeGrafter"/>
</dbReference>
<keyword evidence="10" id="KW-1185">Reference proteome</keyword>
<gene>
    <name evidence="9" type="ORF">BP5796_04047</name>
</gene>
<feature type="compositionally biased region" description="Polar residues" evidence="7">
    <location>
        <begin position="223"/>
        <end position="232"/>
    </location>
</feature>
<dbReference type="SUPFAM" id="SSF57667">
    <property type="entry name" value="beta-beta-alpha zinc fingers"/>
    <property type="match status" value="2"/>
</dbReference>
<evidence type="ECO:0000256" key="4">
    <source>
        <dbReference type="ARBA" id="ARBA00022833"/>
    </source>
</evidence>
<dbReference type="Proteomes" id="UP000256328">
    <property type="component" value="Unassembled WGS sequence"/>
</dbReference>
<dbReference type="GO" id="GO:0000978">
    <property type="term" value="F:RNA polymerase II cis-regulatory region sequence-specific DNA binding"/>
    <property type="evidence" value="ECO:0007669"/>
    <property type="project" value="TreeGrafter"/>
</dbReference>
<keyword evidence="3 6" id="KW-0863">Zinc-finger</keyword>
<keyword evidence="4" id="KW-0862">Zinc</keyword>
<feature type="domain" description="C2H2-type" evidence="8">
    <location>
        <begin position="340"/>
        <end position="367"/>
    </location>
</feature>
<evidence type="ECO:0000313" key="9">
    <source>
        <dbReference type="EMBL" id="RDW85722.1"/>
    </source>
</evidence>
<evidence type="ECO:0000313" key="10">
    <source>
        <dbReference type="Proteomes" id="UP000256328"/>
    </source>
</evidence>
<feature type="domain" description="C2H2-type" evidence="8">
    <location>
        <begin position="277"/>
        <end position="306"/>
    </location>
</feature>
<dbReference type="Gene3D" id="3.30.160.60">
    <property type="entry name" value="Classic Zinc Finger"/>
    <property type="match status" value="3"/>
</dbReference>
<dbReference type="PROSITE" id="PS00028">
    <property type="entry name" value="ZINC_FINGER_C2H2_1"/>
    <property type="match status" value="2"/>
</dbReference>
<feature type="region of interest" description="Disordered" evidence="7">
    <location>
        <begin position="385"/>
        <end position="433"/>
    </location>
</feature>
<evidence type="ECO:0000256" key="5">
    <source>
        <dbReference type="ARBA" id="ARBA00044085"/>
    </source>
</evidence>
<feature type="compositionally biased region" description="Polar residues" evidence="7">
    <location>
        <begin position="240"/>
        <end position="249"/>
    </location>
</feature>
<dbReference type="FunFam" id="3.30.160.60:FF:002724">
    <property type="entry name" value="Similar to transcription factor Zn, C2H2"/>
    <property type="match status" value="1"/>
</dbReference>
<dbReference type="SMART" id="SM00355">
    <property type="entry name" value="ZnF_C2H2"/>
    <property type="match status" value="3"/>
</dbReference>
<name>A0A3D8SHH5_9HELO</name>
<dbReference type="PANTHER" id="PTHR14003">
    <property type="entry name" value="TRANSCRIPTIONAL REPRESSOR PROTEIN YY"/>
    <property type="match status" value="1"/>
</dbReference>
<evidence type="ECO:0000256" key="3">
    <source>
        <dbReference type="ARBA" id="ARBA00022771"/>
    </source>
</evidence>
<comment type="caution">
    <text evidence="9">The sequence shown here is derived from an EMBL/GenBank/DDBJ whole genome shotgun (WGS) entry which is preliminary data.</text>
</comment>
<dbReference type="GO" id="GO:0005667">
    <property type="term" value="C:transcription regulator complex"/>
    <property type="evidence" value="ECO:0007669"/>
    <property type="project" value="TreeGrafter"/>
</dbReference>
<feature type="domain" description="C2H2-type" evidence="8">
    <location>
        <begin position="309"/>
        <end position="339"/>
    </location>
</feature>